<gene>
    <name evidence="8" type="ORF">HKD39_17780</name>
</gene>
<protein>
    <recommendedName>
        <fullName evidence="7">RDD domain-containing protein</fullName>
    </recommendedName>
</protein>
<evidence type="ECO:0000256" key="5">
    <source>
        <dbReference type="ARBA" id="ARBA00023136"/>
    </source>
</evidence>
<dbReference type="RefSeq" id="WP_171201207.1">
    <property type="nucleotide sequence ID" value="NZ_JABEND010000014.1"/>
</dbReference>
<evidence type="ECO:0000259" key="7">
    <source>
        <dbReference type="Pfam" id="PF06271"/>
    </source>
</evidence>
<feature type="domain" description="RDD" evidence="7">
    <location>
        <begin position="62"/>
        <end position="136"/>
    </location>
</feature>
<dbReference type="PANTHER" id="PTHR36115">
    <property type="entry name" value="PROLINE-RICH ANTIGEN HOMOLOG-RELATED"/>
    <property type="match status" value="1"/>
</dbReference>
<dbReference type="InterPro" id="IPR010432">
    <property type="entry name" value="RDD"/>
</dbReference>
<evidence type="ECO:0000256" key="1">
    <source>
        <dbReference type="ARBA" id="ARBA00004651"/>
    </source>
</evidence>
<keyword evidence="9" id="KW-1185">Reference proteome</keyword>
<name>A0A849ACQ8_9ACTN</name>
<dbReference type="EMBL" id="JABEND010000014">
    <property type="protein sequence ID" value="NNG37513.1"/>
    <property type="molecule type" value="Genomic_DNA"/>
</dbReference>
<evidence type="ECO:0000256" key="4">
    <source>
        <dbReference type="ARBA" id="ARBA00022989"/>
    </source>
</evidence>
<dbReference type="GO" id="GO:0005886">
    <property type="term" value="C:plasma membrane"/>
    <property type="evidence" value="ECO:0007669"/>
    <property type="project" value="UniProtKB-SubCell"/>
</dbReference>
<evidence type="ECO:0000313" key="9">
    <source>
        <dbReference type="Proteomes" id="UP000562984"/>
    </source>
</evidence>
<accession>A0A849ACQ8</accession>
<evidence type="ECO:0000256" key="3">
    <source>
        <dbReference type="ARBA" id="ARBA00022692"/>
    </source>
</evidence>
<feature type="transmembrane region" description="Helical" evidence="6">
    <location>
        <begin position="34"/>
        <end position="53"/>
    </location>
</feature>
<keyword evidence="2" id="KW-1003">Cell membrane</keyword>
<evidence type="ECO:0000256" key="2">
    <source>
        <dbReference type="ARBA" id="ARBA00022475"/>
    </source>
</evidence>
<comment type="subcellular location">
    <subcellularLocation>
        <location evidence="1">Cell membrane</location>
        <topology evidence="1">Multi-pass membrane protein</topology>
    </subcellularLocation>
</comment>
<keyword evidence="5 6" id="KW-0472">Membrane</keyword>
<reference evidence="8 9" key="1">
    <citation type="submission" date="2020-05" db="EMBL/GenBank/DDBJ databases">
        <title>Nakamurella sp. DB0629 isolated from air conditioner.</title>
        <authorList>
            <person name="Kim D.H."/>
            <person name="Kim D.-U."/>
        </authorList>
    </citation>
    <scope>NUCLEOTIDE SEQUENCE [LARGE SCALE GENOMIC DNA]</scope>
    <source>
        <strain evidence="8 9">DB0629</strain>
    </source>
</reference>
<dbReference type="Proteomes" id="UP000562984">
    <property type="component" value="Unassembled WGS sequence"/>
</dbReference>
<keyword evidence="4 6" id="KW-1133">Transmembrane helix</keyword>
<dbReference type="AlphaFoldDB" id="A0A849ACQ8"/>
<organism evidence="8 9">
    <name type="scientific">Nakamurella aerolata</name>
    <dbReference type="NCBI Taxonomy" id="1656892"/>
    <lineage>
        <taxon>Bacteria</taxon>
        <taxon>Bacillati</taxon>
        <taxon>Actinomycetota</taxon>
        <taxon>Actinomycetes</taxon>
        <taxon>Nakamurellales</taxon>
        <taxon>Nakamurellaceae</taxon>
        <taxon>Nakamurella</taxon>
    </lineage>
</organism>
<sequence length="144" mass="14927">MSSSTASAPQRGGGTGLELPASGVGSAASIGSRVLAFVIDIALSAGVAALFTLPDAPKNWSLLVWAVMTVLSVGLFGFTPGQWLMGIRVAVVGAASDDRRAGLVGWWAVPRTALTFLLIPVLLMDANGRGLHDRLCRTVVVRAR</sequence>
<feature type="transmembrane region" description="Helical" evidence="6">
    <location>
        <begin position="60"/>
        <end position="84"/>
    </location>
</feature>
<evidence type="ECO:0000256" key="6">
    <source>
        <dbReference type="SAM" id="Phobius"/>
    </source>
</evidence>
<feature type="transmembrane region" description="Helical" evidence="6">
    <location>
        <begin position="104"/>
        <end position="124"/>
    </location>
</feature>
<dbReference type="PANTHER" id="PTHR36115:SF6">
    <property type="entry name" value="PROLINE-RICH ANTIGEN HOMOLOG"/>
    <property type="match status" value="1"/>
</dbReference>
<evidence type="ECO:0000313" key="8">
    <source>
        <dbReference type="EMBL" id="NNG37513.1"/>
    </source>
</evidence>
<keyword evidence="3 6" id="KW-0812">Transmembrane</keyword>
<proteinExistence type="predicted"/>
<comment type="caution">
    <text evidence="8">The sequence shown here is derived from an EMBL/GenBank/DDBJ whole genome shotgun (WGS) entry which is preliminary data.</text>
</comment>
<dbReference type="Pfam" id="PF06271">
    <property type="entry name" value="RDD"/>
    <property type="match status" value="1"/>
</dbReference>
<dbReference type="InterPro" id="IPR051791">
    <property type="entry name" value="Pra-immunoreactive"/>
</dbReference>